<reference evidence="1 2" key="1">
    <citation type="submission" date="2006-07" db="EMBL/GenBank/DDBJ databases">
        <title>Annotation of the draft genome assembly of Chlorobium ferroxidans DSM 13031.</title>
        <authorList>
            <consortium name="US DOE Joint Genome Institute (JGI-ORNL)"/>
            <person name="Larimer F."/>
            <person name="Land M."/>
            <person name="Hauser L."/>
        </authorList>
    </citation>
    <scope>NUCLEOTIDE SEQUENCE [LARGE SCALE GENOMIC DNA]</scope>
    <source>
        <strain evidence="1 2">DSM 13031</strain>
    </source>
</reference>
<proteinExistence type="predicted"/>
<comment type="caution">
    <text evidence="1">The sequence shown here is derived from an EMBL/GenBank/DDBJ whole genome shotgun (WGS) entry which is preliminary data.</text>
</comment>
<dbReference type="OrthoDB" id="595024at2"/>
<accession>Q0YRM3</accession>
<dbReference type="EMBL" id="AASE01000009">
    <property type="protein sequence ID" value="EAT58988.1"/>
    <property type="molecule type" value="Genomic_DNA"/>
</dbReference>
<dbReference type="AlphaFoldDB" id="Q0YRM3"/>
<evidence type="ECO:0008006" key="3">
    <source>
        <dbReference type="Google" id="ProtNLM"/>
    </source>
</evidence>
<protein>
    <recommendedName>
        <fullName evidence="3">DUF4180 domain-containing protein</fullName>
    </recommendedName>
</protein>
<dbReference type="RefSeq" id="WP_006366390.1">
    <property type="nucleotide sequence ID" value="NZ_AASE01000009.1"/>
</dbReference>
<name>Q0YRM3_9CHLB</name>
<gene>
    <name evidence="1" type="ORF">CferDRAFT_0962</name>
</gene>
<keyword evidence="2" id="KW-1185">Reference proteome</keyword>
<evidence type="ECO:0000313" key="2">
    <source>
        <dbReference type="Proteomes" id="UP000004162"/>
    </source>
</evidence>
<evidence type="ECO:0000313" key="1">
    <source>
        <dbReference type="EMBL" id="EAT58988.1"/>
    </source>
</evidence>
<reference evidence="1 2" key="2">
    <citation type="submission" date="2006-07" db="EMBL/GenBank/DDBJ databases">
        <title>Sequencing of the draft genome and assembly of Chlorobium ferroxidans DSM 13031.</title>
        <authorList>
            <consortium name="US DOE Joint Genome Institute (JGI-PGF)"/>
            <person name="Copeland A."/>
            <person name="Lucas S."/>
            <person name="Lapidus A."/>
            <person name="Barry K."/>
            <person name="Glavina del Rio T."/>
            <person name="Dalin E."/>
            <person name="Tice H."/>
            <person name="Bruce D."/>
            <person name="Pitluck S."/>
            <person name="Richardson P."/>
        </authorList>
    </citation>
    <scope>NUCLEOTIDE SEQUENCE [LARGE SCALE GENOMIC DNA]</scope>
    <source>
        <strain evidence="1 2">DSM 13031</strain>
    </source>
</reference>
<dbReference type="Proteomes" id="UP000004162">
    <property type="component" value="Unassembled WGS sequence"/>
</dbReference>
<organism evidence="1 2">
    <name type="scientific">Chlorobium ferrooxidans DSM 13031</name>
    <dbReference type="NCBI Taxonomy" id="377431"/>
    <lineage>
        <taxon>Bacteria</taxon>
        <taxon>Pseudomonadati</taxon>
        <taxon>Chlorobiota</taxon>
        <taxon>Chlorobiia</taxon>
        <taxon>Chlorobiales</taxon>
        <taxon>Chlorobiaceae</taxon>
        <taxon>Chlorobium/Pelodictyon group</taxon>
        <taxon>Chlorobium</taxon>
    </lineage>
</organism>
<sequence>MAIQYTAEVKDDILFVTARGFDENLEDVQNYGRGIIDLCKQSGVTLVLCDETALEYRLGTLDTYEAGKYMSENVPILARVAIVSNPEFFSDAEFFEDVVVNRGLTLRFFSDIDTSMHWLKGA</sequence>